<dbReference type="RefSeq" id="WP_166284244.1">
    <property type="nucleotide sequence ID" value="NZ_JAANNP010000052.1"/>
</dbReference>
<accession>A0ABX0H2W9</accession>
<reference evidence="3 4" key="1">
    <citation type="submission" date="2020-03" db="EMBL/GenBank/DDBJ databases">
        <title>Two novel Motilibacter sp.</title>
        <authorList>
            <person name="Liu S."/>
        </authorList>
    </citation>
    <scope>NUCLEOTIDE SEQUENCE [LARGE SCALE GENOMIC DNA]</scope>
    <source>
        <strain evidence="3 4">E257</strain>
    </source>
</reference>
<comment type="caution">
    <text evidence="3">The sequence shown here is derived from an EMBL/GenBank/DDBJ whole genome shotgun (WGS) entry which is preliminary data.</text>
</comment>
<protein>
    <submittedName>
        <fullName evidence="3">SnoaL-like domain-containing protein</fullName>
    </submittedName>
</protein>
<dbReference type="SUPFAM" id="SSF54427">
    <property type="entry name" value="NTF2-like"/>
    <property type="match status" value="1"/>
</dbReference>
<dbReference type="Proteomes" id="UP000800981">
    <property type="component" value="Unassembled WGS sequence"/>
</dbReference>
<evidence type="ECO:0000256" key="1">
    <source>
        <dbReference type="SAM" id="MobiDB-lite"/>
    </source>
</evidence>
<dbReference type="InterPro" id="IPR037401">
    <property type="entry name" value="SnoaL-like"/>
</dbReference>
<evidence type="ECO:0000259" key="2">
    <source>
        <dbReference type="Pfam" id="PF12680"/>
    </source>
</evidence>
<gene>
    <name evidence="3" type="ORF">G9H71_18385</name>
</gene>
<proteinExistence type="predicted"/>
<name>A0ABX0H2W9_9ACTN</name>
<dbReference type="EMBL" id="JAANNP010000052">
    <property type="protein sequence ID" value="NHC15753.1"/>
    <property type="molecule type" value="Genomic_DNA"/>
</dbReference>
<dbReference type="Gene3D" id="3.10.450.50">
    <property type="match status" value="1"/>
</dbReference>
<evidence type="ECO:0000313" key="3">
    <source>
        <dbReference type="EMBL" id="NHC15753.1"/>
    </source>
</evidence>
<keyword evidence="4" id="KW-1185">Reference proteome</keyword>
<feature type="domain" description="SnoaL-like" evidence="2">
    <location>
        <begin position="11"/>
        <end position="118"/>
    </location>
</feature>
<dbReference type="Pfam" id="PF12680">
    <property type="entry name" value="SnoaL_2"/>
    <property type="match status" value="1"/>
</dbReference>
<evidence type="ECO:0000313" key="4">
    <source>
        <dbReference type="Proteomes" id="UP000800981"/>
    </source>
</evidence>
<feature type="region of interest" description="Disordered" evidence="1">
    <location>
        <begin position="155"/>
        <end position="181"/>
    </location>
</feature>
<organism evidence="3 4">
    <name type="scientific">Motilibacter deserti</name>
    <dbReference type="NCBI Taxonomy" id="2714956"/>
    <lineage>
        <taxon>Bacteria</taxon>
        <taxon>Bacillati</taxon>
        <taxon>Actinomycetota</taxon>
        <taxon>Actinomycetes</taxon>
        <taxon>Motilibacterales</taxon>
        <taxon>Motilibacteraceae</taxon>
        <taxon>Motilibacter</taxon>
    </lineage>
</organism>
<sequence length="181" mass="20143">MYHRIVRRRLRSSFDAINRGDYAAIVRQFGHGAEHWFSGSHTLSGRRTSALDIQAWYDRLAAVFPDLHFDITKLVVGGWPWDTVAMIEWVDFVSDESGRRYSNQGVHVIRLRWGKVVELHVYCDTQLLASICETLGSQGRSAAVAEPVGASEPFAEAAARGQRRGLPAPRNGDAASPSHVN</sequence>
<dbReference type="InterPro" id="IPR032710">
    <property type="entry name" value="NTF2-like_dom_sf"/>
</dbReference>